<comment type="subcellular location">
    <subcellularLocation>
        <location evidence="3">Cytoplasm</location>
    </subcellularLocation>
</comment>
<dbReference type="GO" id="GO:0022627">
    <property type="term" value="C:cytosolic small ribosomal subunit"/>
    <property type="evidence" value="ECO:0007669"/>
    <property type="project" value="TreeGrafter"/>
</dbReference>
<comment type="similarity">
    <text evidence="3">Belongs to the HPF/YfiA ribosome-associated protein family. Long HPF subfamily.</text>
</comment>
<sequence>MDIIVKGRNTEISDRFRTHLEDKLAKVEQFAPFAQSVVVEVQKENNPARAEASKKIELTVIDKGPVIRAEAAAADQYSALDLALGKLIERLRRTRDRKKAHGRGQKVAEPFNLTVDDLKIKEPEPVIEEDIVDEVHKPSVPGEAFEHQIGDSPVIVRDKLYETTPMSVDQALYEMEMVGHPFYLFIDEETKQPCAVYLRHGYTYGVIRLNVETK</sequence>
<dbReference type="Proteomes" id="UP001281731">
    <property type="component" value="Unassembled WGS sequence"/>
</dbReference>
<keyword evidence="1 3" id="KW-0963">Cytoplasm</keyword>
<comment type="caution">
    <text evidence="6">The sequence shown here is derived from an EMBL/GenBank/DDBJ whole genome shotgun (WGS) entry which is preliminary data.</text>
</comment>
<dbReference type="InterPro" id="IPR050574">
    <property type="entry name" value="HPF/YfiA_ribosome-assoc"/>
</dbReference>
<accession>A0AAW9HR05</accession>
<dbReference type="Pfam" id="PF02482">
    <property type="entry name" value="Ribosomal_S30AE"/>
    <property type="match status" value="1"/>
</dbReference>
<evidence type="ECO:0000256" key="2">
    <source>
        <dbReference type="ARBA" id="ARBA00022845"/>
    </source>
</evidence>
<keyword evidence="2 3" id="KW-0810">Translation regulation</keyword>
<evidence type="ECO:0000313" key="6">
    <source>
        <dbReference type="EMBL" id="MDY5154123.1"/>
    </source>
</evidence>
<comment type="function">
    <text evidence="3">Required for dimerization of active 70S ribosomes into 100S ribosomes in stationary phase; 100S ribosomes are translationally inactive and sometimes present during exponential growth.</text>
</comment>
<dbReference type="PANTHER" id="PTHR33231">
    <property type="entry name" value="30S RIBOSOMAL PROTEIN"/>
    <property type="match status" value="1"/>
</dbReference>
<dbReference type="RefSeq" id="WP_022866090.1">
    <property type="nucleotide sequence ID" value="NZ_CAMYCL010000001.1"/>
</dbReference>
<dbReference type="PANTHER" id="PTHR33231:SF1">
    <property type="entry name" value="30S RIBOSOMAL PROTEIN"/>
    <property type="match status" value="1"/>
</dbReference>
<dbReference type="InterPro" id="IPR036567">
    <property type="entry name" value="RHF-like"/>
</dbReference>
<comment type="subunit">
    <text evidence="3">Interacts with 100S ribosomes.</text>
</comment>
<proteinExistence type="inferred from homology"/>
<dbReference type="NCBIfam" id="TIGR00741">
    <property type="entry name" value="yfiA"/>
    <property type="match status" value="1"/>
</dbReference>
<dbReference type="Pfam" id="PF16321">
    <property type="entry name" value="Ribosom_S30AE_C"/>
    <property type="match status" value="1"/>
</dbReference>
<dbReference type="SUPFAM" id="SSF69754">
    <property type="entry name" value="Ribosome binding protein Y (YfiA homologue)"/>
    <property type="match status" value="1"/>
</dbReference>
<name>A0AAW9HR05_9ACTO</name>
<dbReference type="FunFam" id="3.30.505.50:FF:000002">
    <property type="entry name" value="Ribosome hibernation promoting factor"/>
    <property type="match status" value="1"/>
</dbReference>
<reference evidence="6 7" key="1">
    <citation type="submission" date="2023-10" db="EMBL/GenBank/DDBJ databases">
        <title>Whole Genome based description of the genera Actinobaculum and Actinotignum reveals a complex phylogenetic relationship within the species included in the genus Actinotignum.</title>
        <authorList>
            <person name="Jensen C.S."/>
            <person name="Dargis R."/>
            <person name="Kemp M."/>
            <person name="Christensen J.J."/>
        </authorList>
    </citation>
    <scope>NUCLEOTIDE SEQUENCE</scope>
    <source>
        <strain evidence="6">SLA_B511</strain>
        <strain evidence="5 7">SLA_B974</strain>
    </source>
</reference>
<dbReference type="InterPro" id="IPR038416">
    <property type="entry name" value="Ribosom_S30AE_C_sf"/>
</dbReference>
<evidence type="ECO:0000313" key="8">
    <source>
        <dbReference type="Proteomes" id="UP001281731"/>
    </source>
</evidence>
<evidence type="ECO:0000313" key="7">
    <source>
        <dbReference type="Proteomes" id="UP001275049"/>
    </source>
</evidence>
<feature type="domain" description="Sigma 54 modulation/S30EA ribosomal protein C-terminal" evidence="4">
    <location>
        <begin position="152"/>
        <end position="206"/>
    </location>
</feature>
<dbReference type="GO" id="GO:0045900">
    <property type="term" value="P:negative regulation of translational elongation"/>
    <property type="evidence" value="ECO:0007669"/>
    <property type="project" value="TreeGrafter"/>
</dbReference>
<protein>
    <recommendedName>
        <fullName evidence="3">Ribosome hibernation promoting factor</fullName>
        <shortName evidence="3">HPF</shortName>
    </recommendedName>
</protein>
<dbReference type="AlphaFoldDB" id="A0AAW9HR05"/>
<dbReference type="EMBL" id="JAWNGA010000004">
    <property type="protein sequence ID" value="MDY5132799.1"/>
    <property type="molecule type" value="Genomic_DNA"/>
</dbReference>
<dbReference type="EMBL" id="JAWNGC010000001">
    <property type="protein sequence ID" value="MDY5154123.1"/>
    <property type="molecule type" value="Genomic_DNA"/>
</dbReference>
<evidence type="ECO:0000256" key="3">
    <source>
        <dbReference type="HAMAP-Rule" id="MF_00839"/>
    </source>
</evidence>
<evidence type="ECO:0000256" key="1">
    <source>
        <dbReference type="ARBA" id="ARBA00022490"/>
    </source>
</evidence>
<dbReference type="HAMAP" id="MF_00839">
    <property type="entry name" value="HPF"/>
    <property type="match status" value="1"/>
</dbReference>
<gene>
    <name evidence="6" type="primary">raiA</name>
    <name evidence="3" type="synonym">hpf</name>
    <name evidence="6" type="ORF">R6G80_00035</name>
    <name evidence="5" type="ORF">R6G86_03445</name>
</gene>
<keyword evidence="7" id="KW-1185">Reference proteome</keyword>
<dbReference type="Proteomes" id="UP001275049">
    <property type="component" value="Unassembled WGS sequence"/>
</dbReference>
<evidence type="ECO:0000259" key="4">
    <source>
        <dbReference type="Pfam" id="PF16321"/>
    </source>
</evidence>
<dbReference type="InterPro" id="IPR003489">
    <property type="entry name" value="RHF/RaiA"/>
</dbReference>
<organism evidence="6 8">
    <name type="scientific">Actinotignum urinale</name>
    <dbReference type="NCBI Taxonomy" id="190146"/>
    <lineage>
        <taxon>Bacteria</taxon>
        <taxon>Bacillati</taxon>
        <taxon>Actinomycetota</taxon>
        <taxon>Actinomycetes</taxon>
        <taxon>Actinomycetales</taxon>
        <taxon>Actinomycetaceae</taxon>
        <taxon>Actinotignum</taxon>
    </lineage>
</organism>
<evidence type="ECO:0000313" key="5">
    <source>
        <dbReference type="EMBL" id="MDY5132799.1"/>
    </source>
</evidence>
<dbReference type="GO" id="GO:0043024">
    <property type="term" value="F:ribosomal small subunit binding"/>
    <property type="evidence" value="ECO:0007669"/>
    <property type="project" value="TreeGrafter"/>
</dbReference>
<dbReference type="InterPro" id="IPR034694">
    <property type="entry name" value="HPF_long/plastid"/>
</dbReference>
<dbReference type="Gene3D" id="3.30.505.50">
    <property type="entry name" value="Sigma 54 modulation/S30EA ribosomal protein, C-terminal domain"/>
    <property type="match status" value="1"/>
</dbReference>
<dbReference type="InterPro" id="IPR032528">
    <property type="entry name" value="Ribosom_S30AE_C"/>
</dbReference>
<dbReference type="Gene3D" id="3.30.160.100">
    <property type="entry name" value="Ribosome hibernation promotion factor-like"/>
    <property type="match status" value="1"/>
</dbReference>